<feature type="compositionally biased region" description="Low complexity" evidence="1">
    <location>
        <begin position="54"/>
        <end position="63"/>
    </location>
</feature>
<dbReference type="EMBL" id="CAUYUJ010016902">
    <property type="protein sequence ID" value="CAK0869909.1"/>
    <property type="molecule type" value="Genomic_DNA"/>
</dbReference>
<sequence>MLGKQRCNAAAHVFDRAVAVIEKVGMAELNAMQRGSGRRLRSSVRRGRGGGRLPHGAGASDGAPLPPPRPAGAALQPGGPRRCVRRPPSATAAPARRMPSARAAADAVPLRWALAGCRGRSLQPGTAFALSERVRRAPGPRPDLLASGARWWKWGGGGGDDGDAHLLAPPAGVYSHPDDTLGFNFPSGVVGDVGDGLGGLSGAEVADDGDRLGAGVCGAACAATLPMHACASLVDEYLLAHPAALFNGGAVGPKDGKRELGHRDSLGSDAHVDAEETTMLDDGGPEIPLAGGVPFSAVEAALRGATRLRVLQQRVRGGVDAHPDVDILSHAQLLGEVAFVLGVDSAPFSQSSKATLRNLRRKLYALRPTGAFLYTQ</sequence>
<proteinExistence type="predicted"/>
<organism evidence="2 3">
    <name type="scientific">Prorocentrum cordatum</name>
    <dbReference type="NCBI Taxonomy" id="2364126"/>
    <lineage>
        <taxon>Eukaryota</taxon>
        <taxon>Sar</taxon>
        <taxon>Alveolata</taxon>
        <taxon>Dinophyceae</taxon>
        <taxon>Prorocentrales</taxon>
        <taxon>Prorocentraceae</taxon>
        <taxon>Prorocentrum</taxon>
    </lineage>
</organism>
<protein>
    <submittedName>
        <fullName evidence="2">Uncharacterized protein</fullName>
    </submittedName>
</protein>
<accession>A0ABN9VA98</accession>
<evidence type="ECO:0000313" key="2">
    <source>
        <dbReference type="EMBL" id="CAK0869909.1"/>
    </source>
</evidence>
<keyword evidence="3" id="KW-1185">Reference proteome</keyword>
<feature type="region of interest" description="Disordered" evidence="1">
    <location>
        <begin position="33"/>
        <end position="102"/>
    </location>
</feature>
<name>A0ABN9VA98_9DINO</name>
<evidence type="ECO:0000256" key="1">
    <source>
        <dbReference type="SAM" id="MobiDB-lite"/>
    </source>
</evidence>
<feature type="compositionally biased region" description="Low complexity" evidence="1">
    <location>
        <begin position="71"/>
        <end position="102"/>
    </location>
</feature>
<evidence type="ECO:0000313" key="3">
    <source>
        <dbReference type="Proteomes" id="UP001189429"/>
    </source>
</evidence>
<gene>
    <name evidence="2" type="ORF">PCOR1329_LOCUS56139</name>
</gene>
<comment type="caution">
    <text evidence="2">The sequence shown here is derived from an EMBL/GenBank/DDBJ whole genome shotgun (WGS) entry which is preliminary data.</text>
</comment>
<dbReference type="Proteomes" id="UP001189429">
    <property type="component" value="Unassembled WGS sequence"/>
</dbReference>
<reference evidence="2" key="1">
    <citation type="submission" date="2023-10" db="EMBL/GenBank/DDBJ databases">
        <authorList>
            <person name="Chen Y."/>
            <person name="Shah S."/>
            <person name="Dougan E. K."/>
            <person name="Thang M."/>
            <person name="Chan C."/>
        </authorList>
    </citation>
    <scope>NUCLEOTIDE SEQUENCE [LARGE SCALE GENOMIC DNA]</scope>
</reference>
<feature type="compositionally biased region" description="Basic residues" evidence="1">
    <location>
        <begin position="36"/>
        <end position="49"/>
    </location>
</feature>